<feature type="region of interest" description="Disordered" evidence="10">
    <location>
        <begin position="1"/>
        <end position="58"/>
    </location>
</feature>
<evidence type="ECO:0000313" key="11">
    <source>
        <dbReference type="EMBL" id="BAQ18893.1"/>
    </source>
</evidence>
<gene>
    <name evidence="11" type="primary">cheZ</name>
</gene>
<organism evidence="11">
    <name type="scientific">Sphingomonas sp. A1</name>
    <dbReference type="NCBI Taxonomy" id="90322"/>
    <lineage>
        <taxon>Bacteria</taxon>
        <taxon>Pseudomonadati</taxon>
        <taxon>Pseudomonadota</taxon>
        <taxon>Alphaproteobacteria</taxon>
        <taxon>Sphingomonadales</taxon>
        <taxon>Sphingomonadaceae</taxon>
        <taxon>Sphingomonas</taxon>
    </lineage>
</organism>
<dbReference type="GO" id="GO:0009288">
    <property type="term" value="C:bacterial-type flagellum"/>
    <property type="evidence" value="ECO:0007669"/>
    <property type="project" value="InterPro"/>
</dbReference>
<comment type="subcellular location">
    <subcellularLocation>
        <location evidence="1">Cytoplasm</location>
    </subcellularLocation>
</comment>
<evidence type="ECO:0000256" key="7">
    <source>
        <dbReference type="ARBA" id="ARBA00022801"/>
    </source>
</evidence>
<protein>
    <recommendedName>
        <fullName evidence="3">Protein phosphatase CheZ</fullName>
    </recommendedName>
    <alternativeName>
        <fullName evidence="9">Chemotaxis protein CheZ</fullName>
    </alternativeName>
</protein>
<keyword evidence="6" id="KW-0283">Flagellar rotation</keyword>
<evidence type="ECO:0000256" key="4">
    <source>
        <dbReference type="ARBA" id="ARBA00022490"/>
    </source>
</evidence>
<evidence type="ECO:0000256" key="10">
    <source>
        <dbReference type="SAM" id="MobiDB-lite"/>
    </source>
</evidence>
<dbReference type="Gene3D" id="1.10.287.500">
    <property type="entry name" value="Helix hairpin bin"/>
    <property type="match status" value="1"/>
</dbReference>
<dbReference type="PANTHER" id="PTHR43693:SF1">
    <property type="entry name" value="PROTEIN PHOSPHATASE CHEZ"/>
    <property type="match status" value="1"/>
</dbReference>
<dbReference type="Pfam" id="PF04344">
    <property type="entry name" value="CheZ"/>
    <property type="match status" value="1"/>
</dbReference>
<evidence type="ECO:0000256" key="2">
    <source>
        <dbReference type="ARBA" id="ARBA00005908"/>
    </source>
</evidence>
<keyword evidence="8" id="KW-0904">Protein phosphatase</keyword>
<evidence type="ECO:0000256" key="6">
    <source>
        <dbReference type="ARBA" id="ARBA00022779"/>
    </source>
</evidence>
<dbReference type="NCBIfam" id="NF008368">
    <property type="entry name" value="PRK11166.1"/>
    <property type="match status" value="1"/>
</dbReference>
<name>A0A0A8K7K1_9SPHN</name>
<keyword evidence="4" id="KW-0963">Cytoplasm</keyword>
<keyword evidence="5" id="KW-0145">Chemotaxis</keyword>
<accession>A0A0A8K7K1</accession>
<keyword evidence="7" id="KW-0378">Hydrolase</keyword>
<proteinExistence type="inferred from homology"/>
<dbReference type="GO" id="GO:0097588">
    <property type="term" value="P:archaeal or bacterial-type flagellum-dependent cell motility"/>
    <property type="evidence" value="ECO:0007669"/>
    <property type="project" value="UniProtKB-KW"/>
</dbReference>
<dbReference type="GO" id="GO:0004721">
    <property type="term" value="F:phosphoprotein phosphatase activity"/>
    <property type="evidence" value="ECO:0007669"/>
    <property type="project" value="UniProtKB-KW"/>
</dbReference>
<dbReference type="PANTHER" id="PTHR43693">
    <property type="entry name" value="PROTEIN PHOSPHATASE CHEZ"/>
    <property type="match status" value="1"/>
</dbReference>
<reference evidence="11" key="1">
    <citation type="submission" date="2014-12" db="EMBL/GenBank/DDBJ databases">
        <title>Formation of a single polar flagellum by lateral and polar bacterial flagellar gene sets.</title>
        <authorList>
            <person name="Maruyama Y."/>
            <person name="Kobayashi M."/>
            <person name="Murata K."/>
            <person name="Hashimoto W."/>
        </authorList>
    </citation>
    <scope>NUCLEOTIDE SEQUENCE</scope>
    <source>
        <strain evidence="11">A1</strain>
    </source>
</reference>
<dbReference type="GO" id="GO:0006935">
    <property type="term" value="P:chemotaxis"/>
    <property type="evidence" value="ECO:0007669"/>
    <property type="project" value="UniProtKB-KW"/>
</dbReference>
<dbReference type="GO" id="GO:0050920">
    <property type="term" value="P:regulation of chemotaxis"/>
    <property type="evidence" value="ECO:0007669"/>
    <property type="project" value="InterPro"/>
</dbReference>
<evidence type="ECO:0000256" key="9">
    <source>
        <dbReference type="ARBA" id="ARBA00029599"/>
    </source>
</evidence>
<evidence type="ECO:0000256" key="5">
    <source>
        <dbReference type="ARBA" id="ARBA00022500"/>
    </source>
</evidence>
<feature type="compositionally biased region" description="Low complexity" evidence="10">
    <location>
        <begin position="40"/>
        <end position="49"/>
    </location>
</feature>
<dbReference type="InterPro" id="IPR050992">
    <property type="entry name" value="CheZ_family_phosphatases"/>
</dbReference>
<sequence length="301" mass="33038">MAKRQKVTPPAAGADNDELQALFDSIASQATAPTPEPEQPAEAVAAPANDDADDAGDNDELQALFDSISAIGVVAAAVERGKVAEAPANSAPAQPQTAEERQENVFNRIGQMTRVLHDTIRELGYDRMLEETAQRLPDARERLSYISQMTEQAASRVLNATDIVKPIQDRVEETASELNDRWEQLYDKKLSVDEFKSLAGQTRTFLGQVANDSRVVNEQLLEIMMAQDFQDLTGQVIKKIVDMAQTLESELLRVLIEVMPENRRHVGNEGLLNGPVVNAEGRDDVVTDQGQVDDLLESLGF</sequence>
<dbReference type="EMBL" id="LC016824">
    <property type="protein sequence ID" value="BAQ18893.1"/>
    <property type="molecule type" value="Genomic_DNA"/>
</dbReference>
<evidence type="ECO:0000256" key="3">
    <source>
        <dbReference type="ARBA" id="ARBA00018484"/>
    </source>
</evidence>
<dbReference type="GO" id="GO:0005737">
    <property type="term" value="C:cytoplasm"/>
    <property type="evidence" value="ECO:0007669"/>
    <property type="project" value="UniProtKB-SubCell"/>
</dbReference>
<dbReference type="SUPFAM" id="SSF75708">
    <property type="entry name" value="Chemotaxis phosphatase CheZ"/>
    <property type="match status" value="1"/>
</dbReference>
<dbReference type="InterPro" id="IPR007439">
    <property type="entry name" value="Chemotax_Pase_CheZ"/>
</dbReference>
<evidence type="ECO:0000256" key="8">
    <source>
        <dbReference type="ARBA" id="ARBA00022912"/>
    </source>
</evidence>
<dbReference type="AlphaFoldDB" id="A0A0A8K7K1"/>
<evidence type="ECO:0000256" key="1">
    <source>
        <dbReference type="ARBA" id="ARBA00004496"/>
    </source>
</evidence>
<comment type="similarity">
    <text evidence="2">Belongs to the CheZ family.</text>
</comment>